<dbReference type="PANTHER" id="PTHR38479:SF2">
    <property type="entry name" value="WINGED HELIX DNA-BINDING DOMAIN-CONTAINING PROTEIN"/>
    <property type="match status" value="1"/>
</dbReference>
<dbReference type="EMBL" id="JADOTX010000001">
    <property type="protein sequence ID" value="MBG6065294.1"/>
    <property type="molecule type" value="Genomic_DNA"/>
</dbReference>
<dbReference type="Proteomes" id="UP000614915">
    <property type="component" value="Unassembled WGS sequence"/>
</dbReference>
<accession>A0ABS0JE74</accession>
<keyword evidence="2" id="KW-1185">Reference proteome</keyword>
<evidence type="ECO:0000313" key="2">
    <source>
        <dbReference type="Proteomes" id="UP000614915"/>
    </source>
</evidence>
<evidence type="ECO:0000313" key="1">
    <source>
        <dbReference type="EMBL" id="MBG6065294.1"/>
    </source>
</evidence>
<protein>
    <recommendedName>
        <fullName evidence="3">Winged helix DNA-binding domain-containing protein</fullName>
    </recommendedName>
</protein>
<name>A0ABS0JE74_9ACTN</name>
<dbReference type="RefSeq" id="WP_307787830.1">
    <property type="nucleotide sequence ID" value="NZ_JADOTX010000001.1"/>
</dbReference>
<dbReference type="Pfam" id="PF06224">
    <property type="entry name" value="AlkZ-like"/>
    <property type="match status" value="1"/>
</dbReference>
<evidence type="ECO:0008006" key="3">
    <source>
        <dbReference type="Google" id="ProtNLM"/>
    </source>
</evidence>
<proteinExistence type="predicted"/>
<dbReference type="InterPro" id="IPR009351">
    <property type="entry name" value="AlkZ-like"/>
</dbReference>
<sequence length="391" mass="41328">MRRAFAVIELSWAQVSARRLARHRLSAPASGAAPDAGRVADVVSAICGAHAQIASAAELSVGLRVPGATRALVRRALWTDRTLVKTRGPRGTVHLLAAADLPMWVGALSALPVPSSERSVAVLTPQQTEQVLAAIADAVAEADLTTAELTEEVVSRTGPWAGDLVMEAFQDKWPRWVAAMTAATRSGVICFGPNRGRVSTHTSPTRWLPDFVPMPGPAALAALVRGYLYAYGPATPAQFARWLAVAPGWATLLFDSLDLTEVTVGGTRAWVAADDTEFPDDRPSGLRLLPYFDAYAVGCHPRERLFPGAAADRALAGGQAGNYPVLLVDGVVAGVWHQRRSGRSIRVTVEPLGTLGAARQRALGEEVERVGEILEGRASLTIGAVSVGPHA</sequence>
<dbReference type="PANTHER" id="PTHR38479">
    <property type="entry name" value="LMO0824 PROTEIN"/>
    <property type="match status" value="1"/>
</dbReference>
<reference evidence="1 2" key="1">
    <citation type="submission" date="2020-11" db="EMBL/GenBank/DDBJ databases">
        <title>Sequencing the genomes of 1000 actinobacteria strains.</title>
        <authorList>
            <person name="Klenk H.-P."/>
        </authorList>
    </citation>
    <scope>NUCLEOTIDE SEQUENCE [LARGE SCALE GENOMIC DNA]</scope>
    <source>
        <strain evidence="1 2">DSM 101692</strain>
    </source>
</reference>
<organism evidence="1 2">
    <name type="scientific">Micromonospora ureilytica</name>
    <dbReference type="NCBI Taxonomy" id="709868"/>
    <lineage>
        <taxon>Bacteria</taxon>
        <taxon>Bacillati</taxon>
        <taxon>Actinomycetota</taxon>
        <taxon>Actinomycetes</taxon>
        <taxon>Micromonosporales</taxon>
        <taxon>Micromonosporaceae</taxon>
        <taxon>Micromonospora</taxon>
    </lineage>
</organism>
<gene>
    <name evidence="1" type="ORF">IW248_001581</name>
</gene>
<comment type="caution">
    <text evidence="1">The sequence shown here is derived from an EMBL/GenBank/DDBJ whole genome shotgun (WGS) entry which is preliminary data.</text>
</comment>